<dbReference type="AlphaFoldDB" id="A0A4V2DDR1"/>
<dbReference type="OrthoDB" id="9806592at2"/>
<proteinExistence type="predicted"/>
<feature type="domain" description="Prohead serine protease" evidence="5">
    <location>
        <begin position="107"/>
        <end position="183"/>
    </location>
</feature>
<keyword evidence="1" id="KW-1188">Viral release from host cell</keyword>
<dbReference type="Pfam" id="PF04586">
    <property type="entry name" value="Peptidase_S78"/>
    <property type="match status" value="1"/>
</dbReference>
<dbReference type="Pfam" id="PF25209">
    <property type="entry name" value="Phage_capsid_4"/>
    <property type="match status" value="1"/>
</dbReference>
<keyword evidence="7" id="KW-1185">Reference proteome</keyword>
<evidence type="ECO:0000256" key="3">
    <source>
        <dbReference type="ARBA" id="ARBA00022801"/>
    </source>
</evidence>
<dbReference type="EMBL" id="SGIS01000004">
    <property type="protein sequence ID" value="RZF65868.1"/>
    <property type="molecule type" value="Genomic_DNA"/>
</dbReference>
<keyword evidence="3" id="KW-0378">Hydrolase</keyword>
<dbReference type="GO" id="GO:0006508">
    <property type="term" value="P:proteolysis"/>
    <property type="evidence" value="ECO:0007669"/>
    <property type="project" value="UniProtKB-KW"/>
</dbReference>
<keyword evidence="2" id="KW-0645">Protease</keyword>
<dbReference type="InterPro" id="IPR054613">
    <property type="entry name" value="Peptidase_S78_dom"/>
</dbReference>
<accession>A0A4V2DDR1</accession>
<organism evidence="6 7">
    <name type="scientific">Sphingomonas populi</name>
    <dbReference type="NCBI Taxonomy" id="2484750"/>
    <lineage>
        <taxon>Bacteria</taxon>
        <taxon>Pseudomonadati</taxon>
        <taxon>Pseudomonadota</taxon>
        <taxon>Alphaproteobacteria</taxon>
        <taxon>Sphingomonadales</taxon>
        <taxon>Sphingomonadaceae</taxon>
        <taxon>Sphingomonas</taxon>
    </lineage>
</organism>
<reference evidence="6 7" key="1">
    <citation type="submission" date="2019-02" db="EMBL/GenBank/DDBJ databases">
        <authorList>
            <person name="Li Y."/>
        </authorList>
    </citation>
    <scope>NUCLEOTIDE SEQUENCE [LARGE SCALE GENOMIC DNA]</scope>
    <source>
        <strain evidence="6 7">3-7</strain>
    </source>
</reference>
<dbReference type="GO" id="GO:0008233">
    <property type="term" value="F:peptidase activity"/>
    <property type="evidence" value="ECO:0007669"/>
    <property type="project" value="UniProtKB-KW"/>
</dbReference>
<evidence type="ECO:0000313" key="7">
    <source>
        <dbReference type="Proteomes" id="UP000292085"/>
    </source>
</evidence>
<protein>
    <recommendedName>
        <fullName evidence="5">Prohead serine protease domain-containing protein</fullName>
    </recommendedName>
</protein>
<name>A0A4V2DDR1_9SPHN</name>
<evidence type="ECO:0000256" key="2">
    <source>
        <dbReference type="ARBA" id="ARBA00022670"/>
    </source>
</evidence>
<comment type="caution">
    <text evidence="6">The sequence shown here is derived from an EMBL/GenBank/DDBJ whole genome shotgun (WGS) entry which is preliminary data.</text>
</comment>
<feature type="compositionally biased region" description="Low complexity" evidence="4">
    <location>
        <begin position="190"/>
        <end position="199"/>
    </location>
</feature>
<gene>
    <name evidence="6" type="ORF">EWE75_04240</name>
</gene>
<evidence type="ECO:0000313" key="6">
    <source>
        <dbReference type="EMBL" id="RZF65868.1"/>
    </source>
</evidence>
<feature type="region of interest" description="Disordered" evidence="4">
    <location>
        <begin position="189"/>
        <end position="213"/>
    </location>
</feature>
<evidence type="ECO:0000259" key="5">
    <source>
        <dbReference type="Pfam" id="PF04586"/>
    </source>
</evidence>
<evidence type="ECO:0000256" key="1">
    <source>
        <dbReference type="ARBA" id="ARBA00022612"/>
    </source>
</evidence>
<dbReference type="Proteomes" id="UP000292085">
    <property type="component" value="Unassembled WGS sequence"/>
</dbReference>
<sequence>MTSIQTRNSADQTAIHHRAAELNPGSWSEADSTIDVIWTTGAPVKRFNFYSFEQVIETLDLNPASVRLGRLNSGACVLDSHKSVPLAAAIGSVIAGSAKIERGKGIAKLRLSDTPDVADTVAKIRAGHLRNISVGYEVHTFERFTSNDGGPDELHAIDWEPVEISFVTVPADPGAQVRSGSSNMARIVEGGSRASRSSAPAGVQNRGAGGALPIGEVVDDLDDADEGEVRAAPRGQRSITTNYIRDLCGRSDDYSRSFERQLIEDHAREPFSRRELEQRCRDELYRVRQRGSVSSRTGGEFDAVLADQQVGQSSLMARMENALYARMSGRAPTDDAREFMGARMVDLARGLMEARGETARWDSPSKIVQRLGQHTTSDFPIILGNAAARYLLDVFQGYPSPLKVLAKPRSANDFKALTIARLSANPALLLVPENAEFKRGTVVEAAESYALQTYGRIFSISRQAIINDDLAGFTSVFSAWGRAAGELEANLLAGFINGNGPVMHDGNWLYSAAHGNLAPAGLPITVGSLSAGRQAMRQQTDIDGATPLNIAPKYLVVGAAKETEAEQVLAQLAAATTADVNPFSGKLELVVDSRLTGNAWRLFADPSAWPTLEIARLAGQEDVYVETRAGFDVDGVDTKARLDIGAAAIDWRGTYQNPGQ</sequence>
<evidence type="ECO:0000256" key="4">
    <source>
        <dbReference type="SAM" id="MobiDB-lite"/>
    </source>
</evidence>
<dbReference type="RefSeq" id="WP_130155443.1">
    <property type="nucleotide sequence ID" value="NZ_SGIS01000004.1"/>
</dbReference>
<dbReference type="NCBIfam" id="NF045541">
    <property type="entry name" value="scaf_prot_MCP2"/>
    <property type="match status" value="1"/>
</dbReference>